<dbReference type="EMBL" id="UGYO01000001">
    <property type="protein sequence ID" value="SUI55010.1"/>
    <property type="molecule type" value="Genomic_DNA"/>
</dbReference>
<dbReference type="Proteomes" id="UP000254069">
    <property type="component" value="Unassembled WGS sequence"/>
</dbReference>
<keyword evidence="2" id="KW-1185">Reference proteome</keyword>
<dbReference type="AlphaFoldDB" id="A0A379Z4F6"/>
<reference evidence="1 2" key="1">
    <citation type="submission" date="2018-06" db="EMBL/GenBank/DDBJ databases">
        <authorList>
            <consortium name="Pathogen Informatics"/>
            <person name="Doyle S."/>
        </authorList>
    </citation>
    <scope>NUCLEOTIDE SEQUENCE [LARGE SCALE GENOMIC DNA]</scope>
    <source>
        <strain evidence="1 2">NCTC10738</strain>
    </source>
</reference>
<evidence type="ECO:0000313" key="2">
    <source>
        <dbReference type="Proteomes" id="UP000254069"/>
    </source>
</evidence>
<organism evidence="1 2">
    <name type="scientific">Shewanella algae</name>
    <dbReference type="NCBI Taxonomy" id="38313"/>
    <lineage>
        <taxon>Bacteria</taxon>
        <taxon>Pseudomonadati</taxon>
        <taxon>Pseudomonadota</taxon>
        <taxon>Gammaproteobacteria</taxon>
        <taxon>Alteromonadales</taxon>
        <taxon>Shewanellaceae</taxon>
        <taxon>Shewanella</taxon>
    </lineage>
</organism>
<proteinExistence type="predicted"/>
<accession>A0A3G4UJR3</accession>
<protein>
    <submittedName>
        <fullName evidence="1">Uncharacterized protein</fullName>
    </submittedName>
</protein>
<accession>A0A379Z4F6</accession>
<name>A0A379Z4F6_9GAMM</name>
<sequence length="129" mass="14530">MTMTLNLEVAKGVRLQDIKDALMGVEYSELFETESELSIILPNTNASMSVKTNLENSTVLTEDLEDADWSVGLRAYFDVDATLPNPFDDVKRIVLNLSKQTSFEFALSFQYESLYAQKDSNGLELSKDF</sequence>
<dbReference type="RefSeq" id="WP_071239079.1">
    <property type="nucleotide sequence ID" value="NZ_AP024609.1"/>
</dbReference>
<evidence type="ECO:0000313" key="1">
    <source>
        <dbReference type="EMBL" id="SUI55010.1"/>
    </source>
</evidence>
<gene>
    <name evidence="1" type="ORF">NCTC10738_00955</name>
</gene>